<dbReference type="EMBL" id="DAKRPA010000267">
    <property type="protein sequence ID" value="DAZ94122.1"/>
    <property type="molecule type" value="Genomic_DNA"/>
</dbReference>
<organism evidence="1 2">
    <name type="scientific">Lagenidium giganteum</name>
    <dbReference type="NCBI Taxonomy" id="4803"/>
    <lineage>
        <taxon>Eukaryota</taxon>
        <taxon>Sar</taxon>
        <taxon>Stramenopiles</taxon>
        <taxon>Oomycota</taxon>
        <taxon>Peronosporomycetes</taxon>
        <taxon>Pythiales</taxon>
        <taxon>Pythiaceae</taxon>
    </lineage>
</organism>
<reference evidence="1" key="1">
    <citation type="submission" date="2022-11" db="EMBL/GenBank/DDBJ databases">
        <authorList>
            <person name="Morgan W.R."/>
            <person name="Tartar A."/>
        </authorList>
    </citation>
    <scope>NUCLEOTIDE SEQUENCE</scope>
    <source>
        <strain evidence="1">ARSEF 373</strain>
    </source>
</reference>
<dbReference type="InterPro" id="IPR032675">
    <property type="entry name" value="LRR_dom_sf"/>
</dbReference>
<proteinExistence type="predicted"/>
<comment type="caution">
    <text evidence="1">The sequence shown here is derived from an EMBL/GenBank/DDBJ whole genome shotgun (WGS) entry which is preliminary data.</text>
</comment>
<protein>
    <submittedName>
        <fullName evidence="1">Uncharacterized protein</fullName>
    </submittedName>
</protein>
<gene>
    <name evidence="1" type="ORF">N0F65_010366</name>
</gene>
<evidence type="ECO:0000313" key="2">
    <source>
        <dbReference type="Proteomes" id="UP001146120"/>
    </source>
</evidence>
<sequence>MLGPLPEKLQEIEISHSNLSVIPDDLDQHWANVATLVFAFCQIKNIPESLLRINLHQLSRIGNDIEDASVLSRLPKGIGSALLDWTIIHCVCFLRHLTTPTNLSQSSARRFRWCRTCGHI</sequence>
<reference evidence="1" key="2">
    <citation type="journal article" date="2023" name="Microbiol Resour">
        <title>Decontamination and Annotation of the Draft Genome Sequence of the Oomycete Lagenidium giganteum ARSEF 373.</title>
        <authorList>
            <person name="Morgan W.R."/>
            <person name="Tartar A."/>
        </authorList>
    </citation>
    <scope>NUCLEOTIDE SEQUENCE</scope>
    <source>
        <strain evidence="1">ARSEF 373</strain>
    </source>
</reference>
<evidence type="ECO:0000313" key="1">
    <source>
        <dbReference type="EMBL" id="DAZ94122.1"/>
    </source>
</evidence>
<dbReference type="SUPFAM" id="SSF52058">
    <property type="entry name" value="L domain-like"/>
    <property type="match status" value="1"/>
</dbReference>
<accession>A0AAV2YLC8</accession>
<dbReference type="Proteomes" id="UP001146120">
    <property type="component" value="Unassembled WGS sequence"/>
</dbReference>
<name>A0AAV2YLC8_9STRA</name>
<dbReference type="AlphaFoldDB" id="A0AAV2YLC8"/>
<keyword evidence="2" id="KW-1185">Reference proteome</keyword>
<dbReference type="Gene3D" id="3.80.10.10">
    <property type="entry name" value="Ribonuclease Inhibitor"/>
    <property type="match status" value="1"/>
</dbReference>